<sequence>MFLRRFNNNISHINHILRYSSTAVNNPDFLKIQSQKPPNESGFIYYIRNFSRDPKYRNYSHFQKGNTPLSVYFCHLFTSVLFCHIFILVFFVIFLLQFFLKVFYIGKSSAPWDWERARNNYWKQTTVAFCMMVGNIYYCLKLVMMVRRNGLVWHEAMININDLMTVYTSQGVGCFYSGVMISSLASAKDLPRNCEDKILYRSIF</sequence>
<protein>
    <submittedName>
        <fullName evidence="3">Uncharacterized protein</fullName>
    </submittedName>
</protein>
<dbReference type="WBParaSite" id="Hba_09391">
    <property type="protein sequence ID" value="Hba_09391"/>
    <property type="gene ID" value="Hba_09391"/>
</dbReference>
<feature type="transmembrane region" description="Helical" evidence="1">
    <location>
        <begin position="72"/>
        <end position="100"/>
    </location>
</feature>
<organism evidence="2 3">
    <name type="scientific">Heterorhabditis bacteriophora</name>
    <name type="common">Entomopathogenic nematode worm</name>
    <dbReference type="NCBI Taxonomy" id="37862"/>
    <lineage>
        <taxon>Eukaryota</taxon>
        <taxon>Metazoa</taxon>
        <taxon>Ecdysozoa</taxon>
        <taxon>Nematoda</taxon>
        <taxon>Chromadorea</taxon>
        <taxon>Rhabditida</taxon>
        <taxon>Rhabditina</taxon>
        <taxon>Rhabditomorpha</taxon>
        <taxon>Strongyloidea</taxon>
        <taxon>Heterorhabditidae</taxon>
        <taxon>Heterorhabditis</taxon>
    </lineage>
</organism>
<keyword evidence="1" id="KW-1133">Transmembrane helix</keyword>
<name>A0A1I7WW33_HETBA</name>
<keyword evidence="2" id="KW-1185">Reference proteome</keyword>
<keyword evidence="1" id="KW-0472">Membrane</keyword>
<evidence type="ECO:0000256" key="1">
    <source>
        <dbReference type="SAM" id="Phobius"/>
    </source>
</evidence>
<proteinExistence type="predicted"/>
<evidence type="ECO:0000313" key="3">
    <source>
        <dbReference type="WBParaSite" id="Hba_09391"/>
    </source>
</evidence>
<dbReference type="Proteomes" id="UP000095283">
    <property type="component" value="Unplaced"/>
</dbReference>
<dbReference type="AlphaFoldDB" id="A0A1I7WW33"/>
<accession>A0A1I7WW33</accession>
<keyword evidence="1" id="KW-0812">Transmembrane</keyword>
<feature type="transmembrane region" description="Helical" evidence="1">
    <location>
        <begin position="120"/>
        <end position="140"/>
    </location>
</feature>
<reference evidence="3" key="1">
    <citation type="submission" date="2016-11" db="UniProtKB">
        <authorList>
            <consortium name="WormBaseParasite"/>
        </authorList>
    </citation>
    <scope>IDENTIFICATION</scope>
</reference>
<evidence type="ECO:0000313" key="2">
    <source>
        <dbReference type="Proteomes" id="UP000095283"/>
    </source>
</evidence>